<dbReference type="EMBL" id="SNWF01000005">
    <property type="protein sequence ID" value="TDN89884.1"/>
    <property type="molecule type" value="Genomic_DNA"/>
</dbReference>
<evidence type="ECO:0000256" key="4">
    <source>
        <dbReference type="ARBA" id="ARBA00023136"/>
    </source>
</evidence>
<comment type="caution">
    <text evidence="7">The sequence shown here is derived from an EMBL/GenBank/DDBJ whole genome shotgun (WGS) entry which is preliminary data.</text>
</comment>
<evidence type="ECO:0000256" key="5">
    <source>
        <dbReference type="SAM" id="Phobius"/>
    </source>
</evidence>
<keyword evidence="4 5" id="KW-0472">Membrane</keyword>
<evidence type="ECO:0000256" key="3">
    <source>
        <dbReference type="ARBA" id="ARBA00022989"/>
    </source>
</evidence>
<proteinExistence type="predicted"/>
<evidence type="ECO:0000313" key="8">
    <source>
        <dbReference type="Proteomes" id="UP000294737"/>
    </source>
</evidence>
<keyword evidence="2 5" id="KW-0812">Transmembrane</keyword>
<keyword evidence="3 5" id="KW-1133">Transmembrane helix</keyword>
<feature type="transmembrane region" description="Helical" evidence="5">
    <location>
        <begin position="124"/>
        <end position="143"/>
    </location>
</feature>
<keyword evidence="8" id="KW-1185">Reference proteome</keyword>
<evidence type="ECO:0000256" key="1">
    <source>
        <dbReference type="ARBA" id="ARBA00004141"/>
    </source>
</evidence>
<dbReference type="InterPro" id="IPR001902">
    <property type="entry name" value="SLC26A/SulP_fam"/>
</dbReference>
<dbReference type="AlphaFoldDB" id="A0A4R6G7W4"/>
<dbReference type="GO" id="GO:0016020">
    <property type="term" value="C:membrane"/>
    <property type="evidence" value="ECO:0007669"/>
    <property type="project" value="UniProtKB-SubCell"/>
</dbReference>
<feature type="domain" description="STAS" evidence="6">
    <location>
        <begin position="448"/>
        <end position="559"/>
    </location>
</feature>
<dbReference type="CDD" id="cd07042">
    <property type="entry name" value="STAS_SulP_like_sulfate_transporter"/>
    <property type="match status" value="1"/>
</dbReference>
<name>A0A4R6G7W4_9BURK</name>
<dbReference type="SUPFAM" id="SSF52091">
    <property type="entry name" value="SpoIIaa-like"/>
    <property type="match status" value="1"/>
</dbReference>
<feature type="transmembrane region" description="Helical" evidence="5">
    <location>
        <begin position="406"/>
        <end position="434"/>
    </location>
</feature>
<dbReference type="Gene3D" id="3.30.750.24">
    <property type="entry name" value="STAS domain"/>
    <property type="match status" value="1"/>
</dbReference>
<dbReference type="Pfam" id="PF01740">
    <property type="entry name" value="STAS"/>
    <property type="match status" value="1"/>
</dbReference>
<evidence type="ECO:0000313" key="7">
    <source>
        <dbReference type="EMBL" id="TDN89884.1"/>
    </source>
</evidence>
<dbReference type="NCBIfam" id="TIGR00815">
    <property type="entry name" value="sulP"/>
    <property type="match status" value="1"/>
</dbReference>
<accession>A0A4R6G7W4</accession>
<feature type="transmembrane region" description="Helical" evidence="5">
    <location>
        <begin position="369"/>
        <end position="386"/>
    </location>
</feature>
<feature type="transmembrane region" description="Helical" evidence="5">
    <location>
        <begin position="342"/>
        <end position="363"/>
    </location>
</feature>
<organism evidence="7 8">
    <name type="scientific">Herminiimonas fonticola</name>
    <dbReference type="NCBI Taxonomy" id="303380"/>
    <lineage>
        <taxon>Bacteria</taxon>
        <taxon>Pseudomonadati</taxon>
        <taxon>Pseudomonadota</taxon>
        <taxon>Betaproteobacteria</taxon>
        <taxon>Burkholderiales</taxon>
        <taxon>Oxalobacteraceae</taxon>
        <taxon>Herminiimonas</taxon>
    </lineage>
</organism>
<feature type="transmembrane region" description="Helical" evidence="5">
    <location>
        <begin position="178"/>
        <end position="196"/>
    </location>
</feature>
<evidence type="ECO:0000259" key="6">
    <source>
        <dbReference type="PROSITE" id="PS50801"/>
    </source>
</evidence>
<evidence type="ECO:0000256" key="2">
    <source>
        <dbReference type="ARBA" id="ARBA00022692"/>
    </source>
</evidence>
<dbReference type="RefSeq" id="WP_112991970.1">
    <property type="nucleotide sequence ID" value="NZ_PTLZ01000002.1"/>
</dbReference>
<feature type="transmembrane region" description="Helical" evidence="5">
    <location>
        <begin position="54"/>
        <end position="76"/>
    </location>
</feature>
<gene>
    <name evidence="7" type="ORF">EV677_1949</name>
</gene>
<comment type="subcellular location">
    <subcellularLocation>
        <location evidence="1">Membrane</location>
        <topology evidence="1">Multi-pass membrane protein</topology>
    </subcellularLocation>
</comment>
<dbReference type="Proteomes" id="UP000294737">
    <property type="component" value="Unassembled WGS sequence"/>
</dbReference>
<reference evidence="7 8" key="1">
    <citation type="submission" date="2019-03" db="EMBL/GenBank/DDBJ databases">
        <title>Genomic Encyclopedia of Type Strains, Phase IV (KMG-IV): sequencing the most valuable type-strain genomes for metagenomic binning, comparative biology and taxonomic classification.</title>
        <authorList>
            <person name="Goeker M."/>
        </authorList>
    </citation>
    <scope>NUCLEOTIDE SEQUENCE [LARGE SCALE GENOMIC DNA]</scope>
    <source>
        <strain evidence="7 8">DSM 18555</strain>
    </source>
</reference>
<feature type="transmembrane region" description="Helical" evidence="5">
    <location>
        <begin position="217"/>
        <end position="239"/>
    </location>
</feature>
<dbReference type="InterPro" id="IPR002645">
    <property type="entry name" value="STAS_dom"/>
</dbReference>
<dbReference type="InterPro" id="IPR036513">
    <property type="entry name" value="STAS_dom_sf"/>
</dbReference>
<dbReference type="GO" id="GO:0055085">
    <property type="term" value="P:transmembrane transport"/>
    <property type="evidence" value="ECO:0007669"/>
    <property type="project" value="InterPro"/>
</dbReference>
<protein>
    <submittedName>
        <fullName evidence="7">SulP family sulfate permease</fullName>
    </submittedName>
</protein>
<dbReference type="PROSITE" id="PS50801">
    <property type="entry name" value="STAS"/>
    <property type="match status" value="1"/>
</dbReference>
<sequence>MKFQFSFHPRLFDSLRDYDAGLFFRDLSAGLTVGIVALPLAMAFAIASGVKPEAGIFTAIIAGFLISAFGGSRVQIGGPAGAFIVIIYGIVETYGVANLLIATIFAGMMLCAMGLFRLGSLIRYIPVPIVIGFTNGIAVLIALSQMKDFFGLRIDKMPADFFAQLQVLTTHIDTFNPISVAIAILSLILIFAWPLIWKKKVDLPEWQASQKSNRLSAIMRAIPGTILVLILATLAVTLFDLKVDTIGSKFGGIPQDIPSFQLPQFSWELVKQLFPPALTIALLGAIESLLCARVADNITGDRHDPNQELMAQGLANVVTPFFGGIPATGTIARTVTNIRAGAATPIAGILHALTLLIIVLIAAPLANNIPLAALAAILLYVAYNMGEWHEFARLRHFSMNYRILMLATFLLTVIVDLTVAVQVGLVLACVFFIYRISSLTRIELIPSDSLHVPLPRGVMAYSIFGSLFFGAVGKLEGLIAPKEMPEKALILELHQLINMDATGLDALETIHKALQQQGSQLILCGPNQQPLDLMRRSGFLNRLGLQNCLRTLPEAVMRSEILAS</sequence>
<dbReference type="InterPro" id="IPR011547">
    <property type="entry name" value="SLC26A/SulP_dom"/>
</dbReference>
<dbReference type="PANTHER" id="PTHR11814">
    <property type="entry name" value="SULFATE TRANSPORTER"/>
    <property type="match status" value="1"/>
</dbReference>
<dbReference type="OrthoDB" id="9769739at2"/>
<feature type="transmembrane region" description="Helical" evidence="5">
    <location>
        <begin position="27"/>
        <end position="47"/>
    </location>
</feature>
<dbReference type="Pfam" id="PF00916">
    <property type="entry name" value="Sulfate_transp"/>
    <property type="match status" value="1"/>
</dbReference>
<feature type="transmembrane region" description="Helical" evidence="5">
    <location>
        <begin position="82"/>
        <end position="112"/>
    </location>
</feature>